<evidence type="ECO:0000259" key="2">
    <source>
        <dbReference type="Pfam" id="PF00437"/>
    </source>
</evidence>
<dbReference type="Gene3D" id="3.30.450.90">
    <property type="match status" value="1"/>
</dbReference>
<comment type="similarity">
    <text evidence="1">Belongs to the GSP E family.</text>
</comment>
<proteinExistence type="inferred from homology"/>
<dbReference type="Gene3D" id="3.40.50.300">
    <property type="entry name" value="P-loop containing nucleotide triphosphate hydrolases"/>
    <property type="match status" value="1"/>
</dbReference>
<reference evidence="3 4" key="1">
    <citation type="submission" date="2020-08" db="EMBL/GenBank/DDBJ databases">
        <title>Genomic Encyclopedia of Type Strains, Phase IV (KMG-IV): sequencing the most valuable type-strain genomes for metagenomic binning, comparative biology and taxonomic classification.</title>
        <authorList>
            <person name="Goeker M."/>
        </authorList>
    </citation>
    <scope>NUCLEOTIDE SEQUENCE [LARGE SCALE GENOMIC DNA]</scope>
    <source>
        <strain evidence="3 4">DSM 29007</strain>
    </source>
</reference>
<dbReference type="PANTHER" id="PTHR30486">
    <property type="entry name" value="TWITCHING MOTILITY PROTEIN PILT"/>
    <property type="match status" value="1"/>
</dbReference>
<dbReference type="PANTHER" id="PTHR30486:SF6">
    <property type="entry name" value="TYPE IV PILUS RETRACTATION ATPASE PILT"/>
    <property type="match status" value="1"/>
</dbReference>
<protein>
    <submittedName>
        <fullName evidence="3">Type IV secretion system protein VirB11</fullName>
    </submittedName>
</protein>
<evidence type="ECO:0000313" key="3">
    <source>
        <dbReference type="EMBL" id="MBB6070418.1"/>
    </source>
</evidence>
<dbReference type="GO" id="GO:0016887">
    <property type="term" value="F:ATP hydrolysis activity"/>
    <property type="evidence" value="ECO:0007669"/>
    <property type="project" value="InterPro"/>
</dbReference>
<gene>
    <name evidence="3" type="ORF">HNQ61_002037</name>
</gene>
<feature type="domain" description="Bacterial type II secretion system protein E" evidence="2">
    <location>
        <begin position="152"/>
        <end position="292"/>
    </location>
</feature>
<dbReference type="EMBL" id="JACHIA010000004">
    <property type="protein sequence ID" value="MBB6070418.1"/>
    <property type="molecule type" value="Genomic_DNA"/>
</dbReference>
<evidence type="ECO:0000313" key="4">
    <source>
        <dbReference type="Proteomes" id="UP000582837"/>
    </source>
</evidence>
<sequence>MVRDPLRVQADESASIRAQRILGEAFMALWDDPGVRELYVNADGRVWMDRGGAGRQATGLILGEVAVLKFLGVIAAFRKETLTSERPSLQGAMPDVRFHGARLQGYIPPRAPGPGFNLRKHAGEVFPLESYLERGAISFADYDLLLESIDLRRNVLIAGGTATGKTTFLVALIDAITRRWPAERLLIVEDTPEIRCSAPDVVLYRTRPGEAMGPVINREAMRLSPDRIVCGEFRDRAAYYAADLWTTGHDGGAATMHAGTAEGALERMELLMLDGRRGSYAKLIARAVDAVVVLKRGEVGGRVADLALMDGLDSRGRFRLTRPRAGAPFRRTER</sequence>
<dbReference type="AlphaFoldDB" id="A0A841GWH1"/>
<dbReference type="CDD" id="cd01130">
    <property type="entry name" value="VirB11-like_ATPase"/>
    <property type="match status" value="1"/>
</dbReference>
<organism evidence="3 4">
    <name type="scientific">Longimicrobium terrae</name>
    <dbReference type="NCBI Taxonomy" id="1639882"/>
    <lineage>
        <taxon>Bacteria</taxon>
        <taxon>Pseudomonadati</taxon>
        <taxon>Gemmatimonadota</taxon>
        <taxon>Longimicrobiia</taxon>
        <taxon>Longimicrobiales</taxon>
        <taxon>Longimicrobiaceae</taxon>
        <taxon>Longimicrobium</taxon>
    </lineage>
</organism>
<dbReference type="InterPro" id="IPR027417">
    <property type="entry name" value="P-loop_NTPase"/>
</dbReference>
<evidence type="ECO:0000256" key="1">
    <source>
        <dbReference type="ARBA" id="ARBA00006611"/>
    </source>
</evidence>
<accession>A0A841GWH1</accession>
<dbReference type="Proteomes" id="UP000582837">
    <property type="component" value="Unassembled WGS sequence"/>
</dbReference>
<dbReference type="InterPro" id="IPR001482">
    <property type="entry name" value="T2SS/T4SS_dom"/>
</dbReference>
<dbReference type="InterPro" id="IPR050921">
    <property type="entry name" value="T4SS_GSP_E_ATPase"/>
</dbReference>
<dbReference type="RefSeq" id="WP_170035799.1">
    <property type="nucleotide sequence ID" value="NZ_JABDTL010000001.1"/>
</dbReference>
<comment type="caution">
    <text evidence="3">The sequence shown here is derived from an EMBL/GenBank/DDBJ whole genome shotgun (WGS) entry which is preliminary data.</text>
</comment>
<dbReference type="SUPFAM" id="SSF52540">
    <property type="entry name" value="P-loop containing nucleoside triphosphate hydrolases"/>
    <property type="match status" value="1"/>
</dbReference>
<keyword evidence="4" id="KW-1185">Reference proteome</keyword>
<dbReference type="Pfam" id="PF00437">
    <property type="entry name" value="T2SSE"/>
    <property type="match status" value="1"/>
</dbReference>
<name>A0A841GWH1_9BACT</name>